<dbReference type="AlphaFoldDB" id="A0A383VWD4"/>
<dbReference type="EMBL" id="FNXT01000954">
    <property type="protein sequence ID" value="SZX69787.1"/>
    <property type="molecule type" value="Genomic_DNA"/>
</dbReference>
<organism evidence="2 3">
    <name type="scientific">Tetradesmus obliquus</name>
    <name type="common">Green alga</name>
    <name type="synonym">Acutodesmus obliquus</name>
    <dbReference type="NCBI Taxonomy" id="3088"/>
    <lineage>
        <taxon>Eukaryota</taxon>
        <taxon>Viridiplantae</taxon>
        <taxon>Chlorophyta</taxon>
        <taxon>core chlorophytes</taxon>
        <taxon>Chlorophyceae</taxon>
        <taxon>CS clade</taxon>
        <taxon>Sphaeropleales</taxon>
        <taxon>Scenedesmaceae</taxon>
        <taxon>Tetradesmus</taxon>
    </lineage>
</organism>
<feature type="compositionally biased region" description="Acidic residues" evidence="1">
    <location>
        <begin position="186"/>
        <end position="197"/>
    </location>
</feature>
<reference evidence="2 3" key="1">
    <citation type="submission" date="2016-10" db="EMBL/GenBank/DDBJ databases">
        <authorList>
            <person name="Cai Z."/>
        </authorList>
    </citation>
    <scope>NUCLEOTIDE SEQUENCE [LARGE SCALE GENOMIC DNA]</scope>
</reference>
<dbReference type="Proteomes" id="UP000256970">
    <property type="component" value="Unassembled WGS sequence"/>
</dbReference>
<evidence type="ECO:0000313" key="2">
    <source>
        <dbReference type="EMBL" id="SZX69787.1"/>
    </source>
</evidence>
<protein>
    <submittedName>
        <fullName evidence="2">Uncharacterized protein</fullName>
    </submittedName>
</protein>
<gene>
    <name evidence="2" type="ORF">BQ4739_LOCUS10060</name>
</gene>
<keyword evidence="3" id="KW-1185">Reference proteome</keyword>
<sequence>MERDDPAALLVHVRKEVMCQHRPPAAVIAEARARLPRRRRAAADMDTALCSGVLSDYRLLHGETLAGVAKFYKQGIHFTQYVMVALDYAGAAVAWSTAAMDLGCELPEERNADAVAALEARYATLTALGSRLDQLAGDVALPPPPADAATAANAADAEADAANAALRAARAAALGRDGPAAAAAAAEEEDADEEEAAEDHMQVAAAAIVAAADEMLWGARSFYSRAARDGRAAVQAAAAAAVATSYVALARHNLQGYGLPRVAEPAAAPAAVMPGLPRAAEPAVPAAIMPGLPRAAEPAAAPAAIMPGLPRDAAPAAIVPGLPGAAEPAAPAAIMPASSSGSSSSCCRM</sequence>
<evidence type="ECO:0000313" key="3">
    <source>
        <dbReference type="Proteomes" id="UP000256970"/>
    </source>
</evidence>
<name>A0A383VWD4_TETOB</name>
<feature type="region of interest" description="Disordered" evidence="1">
    <location>
        <begin position="180"/>
        <end position="199"/>
    </location>
</feature>
<evidence type="ECO:0000256" key="1">
    <source>
        <dbReference type="SAM" id="MobiDB-lite"/>
    </source>
</evidence>
<proteinExistence type="predicted"/>
<accession>A0A383VWD4</accession>